<evidence type="ECO:0000259" key="11">
    <source>
        <dbReference type="PROSITE" id="PS52035"/>
    </source>
</evidence>
<evidence type="ECO:0000256" key="8">
    <source>
        <dbReference type="ARBA" id="ARBA00022833"/>
    </source>
</evidence>
<comment type="cofactor">
    <cofactor evidence="1">
        <name>Zn(2+)</name>
        <dbReference type="ChEBI" id="CHEBI:29105"/>
    </cofactor>
</comment>
<dbReference type="PROSITE" id="PS52035">
    <property type="entry name" value="PEPTIDASE_M14"/>
    <property type="match status" value="1"/>
</dbReference>
<keyword evidence="13" id="KW-1185">Reference proteome</keyword>
<keyword evidence="4" id="KW-0645">Protease</keyword>
<evidence type="ECO:0000256" key="3">
    <source>
        <dbReference type="ARBA" id="ARBA00022645"/>
    </source>
</evidence>
<proteinExistence type="inferred from homology"/>
<dbReference type="PANTHER" id="PTHR11705">
    <property type="entry name" value="PROTEASE FAMILY M14 CARBOXYPEPTIDASE A,B"/>
    <property type="match status" value="1"/>
</dbReference>
<dbReference type="GO" id="GO:0008270">
    <property type="term" value="F:zinc ion binding"/>
    <property type="evidence" value="ECO:0007669"/>
    <property type="project" value="InterPro"/>
</dbReference>
<sequence>MKPQDEVVVNENLLMESNREKESVTKTFNVGAYHSLDETYKWMDQLAKKNSDLVTRIYMKKSSMGNPLTTGPNKPAIWIECGSIARDWISVSTGIWIANKTVTDRNDVSNILNFMDIYLVIVANPDGYDYSQKEDRFWSKTRMSYGSVSCPGVCLDRNWLPSLQKDAQPDRFSFYNPCSHHYPGIFALSEMEAANMAEFIKAHGNVQLLLSLQSYKPRIMFPPGHNCEQMHNKTQSLKNVAKATAKSLFLRYGTKYRVGSLCRIRAPEVSSVIDWAYENHIKYSFVFGLRDYRGHGFLTPYHQIIPIATETWAGLKQIMASVMLRLRDDQALDSMHL</sequence>
<gene>
    <name evidence="12" type="ORF">WMY93_023150</name>
</gene>
<dbReference type="PANTHER" id="PTHR11705:SF153">
    <property type="entry name" value="ZINC CARBOXYPEPTIDASE A 1-LIKE PROTEIN"/>
    <property type="match status" value="1"/>
</dbReference>
<dbReference type="SMART" id="SM00631">
    <property type="entry name" value="Zn_pept"/>
    <property type="match status" value="1"/>
</dbReference>
<evidence type="ECO:0000256" key="5">
    <source>
        <dbReference type="ARBA" id="ARBA00022723"/>
    </source>
</evidence>
<keyword evidence="5" id="KW-0479">Metal-binding</keyword>
<accession>A0AAW0N914</accession>
<dbReference type="GO" id="GO:0005615">
    <property type="term" value="C:extracellular space"/>
    <property type="evidence" value="ECO:0007669"/>
    <property type="project" value="TreeGrafter"/>
</dbReference>
<evidence type="ECO:0000313" key="13">
    <source>
        <dbReference type="Proteomes" id="UP001460270"/>
    </source>
</evidence>
<comment type="caution">
    <text evidence="12">The sequence shown here is derived from an EMBL/GenBank/DDBJ whole genome shotgun (WGS) entry which is preliminary data.</text>
</comment>
<dbReference type="SUPFAM" id="SSF53187">
    <property type="entry name" value="Zn-dependent exopeptidases"/>
    <property type="match status" value="1"/>
</dbReference>
<dbReference type="GO" id="GO:0004181">
    <property type="term" value="F:metallocarboxypeptidase activity"/>
    <property type="evidence" value="ECO:0007669"/>
    <property type="project" value="InterPro"/>
</dbReference>
<dbReference type="AlphaFoldDB" id="A0AAW0N914"/>
<evidence type="ECO:0000256" key="4">
    <source>
        <dbReference type="ARBA" id="ARBA00022670"/>
    </source>
</evidence>
<reference evidence="13" key="1">
    <citation type="submission" date="2024-04" db="EMBL/GenBank/DDBJ databases">
        <title>Salinicola lusitanus LLJ914,a marine bacterium isolated from the Okinawa Trough.</title>
        <authorList>
            <person name="Li J."/>
        </authorList>
    </citation>
    <scope>NUCLEOTIDE SEQUENCE [LARGE SCALE GENOMIC DNA]</scope>
</reference>
<keyword evidence="9" id="KW-0482">Metalloprotease</keyword>
<feature type="domain" description="Peptidase M14" evidence="11">
    <location>
        <begin position="32"/>
        <end position="322"/>
    </location>
</feature>
<comment type="caution">
    <text evidence="10">Lacks conserved residue(s) required for the propagation of feature annotation.</text>
</comment>
<evidence type="ECO:0000256" key="1">
    <source>
        <dbReference type="ARBA" id="ARBA00001947"/>
    </source>
</evidence>
<dbReference type="Gene3D" id="3.40.630.10">
    <property type="entry name" value="Zn peptidases"/>
    <property type="match status" value="1"/>
</dbReference>
<dbReference type="Proteomes" id="UP001460270">
    <property type="component" value="Unassembled WGS sequence"/>
</dbReference>
<keyword evidence="7" id="KW-0378">Hydrolase</keyword>
<evidence type="ECO:0000256" key="2">
    <source>
        <dbReference type="ARBA" id="ARBA00005988"/>
    </source>
</evidence>
<name>A0AAW0N914_9GOBI</name>
<dbReference type="InterPro" id="IPR000834">
    <property type="entry name" value="Peptidase_M14"/>
</dbReference>
<evidence type="ECO:0000256" key="7">
    <source>
        <dbReference type="ARBA" id="ARBA00022801"/>
    </source>
</evidence>
<evidence type="ECO:0000256" key="6">
    <source>
        <dbReference type="ARBA" id="ARBA00022729"/>
    </source>
</evidence>
<dbReference type="GO" id="GO:0006508">
    <property type="term" value="P:proteolysis"/>
    <property type="evidence" value="ECO:0007669"/>
    <property type="project" value="UniProtKB-KW"/>
</dbReference>
<organism evidence="12 13">
    <name type="scientific">Mugilogobius chulae</name>
    <name type="common">yellowstripe goby</name>
    <dbReference type="NCBI Taxonomy" id="88201"/>
    <lineage>
        <taxon>Eukaryota</taxon>
        <taxon>Metazoa</taxon>
        <taxon>Chordata</taxon>
        <taxon>Craniata</taxon>
        <taxon>Vertebrata</taxon>
        <taxon>Euteleostomi</taxon>
        <taxon>Actinopterygii</taxon>
        <taxon>Neopterygii</taxon>
        <taxon>Teleostei</taxon>
        <taxon>Neoteleostei</taxon>
        <taxon>Acanthomorphata</taxon>
        <taxon>Gobiaria</taxon>
        <taxon>Gobiiformes</taxon>
        <taxon>Gobioidei</taxon>
        <taxon>Gobiidae</taxon>
        <taxon>Gobionellinae</taxon>
        <taxon>Mugilogobius</taxon>
    </lineage>
</organism>
<evidence type="ECO:0000256" key="10">
    <source>
        <dbReference type="PROSITE-ProRule" id="PRU01379"/>
    </source>
</evidence>
<comment type="similarity">
    <text evidence="2 10">Belongs to the peptidase M14 family.</text>
</comment>
<dbReference type="EMBL" id="JBBPFD010000017">
    <property type="protein sequence ID" value="KAK7891187.1"/>
    <property type="molecule type" value="Genomic_DNA"/>
</dbReference>
<protein>
    <recommendedName>
        <fullName evidence="11">Peptidase M14 domain-containing protein</fullName>
    </recommendedName>
</protein>
<evidence type="ECO:0000256" key="9">
    <source>
        <dbReference type="ARBA" id="ARBA00023049"/>
    </source>
</evidence>
<dbReference type="Pfam" id="PF00246">
    <property type="entry name" value="Peptidase_M14"/>
    <property type="match status" value="1"/>
</dbReference>
<keyword evidence="6" id="KW-0732">Signal</keyword>
<keyword evidence="3" id="KW-0121">Carboxypeptidase</keyword>
<dbReference type="FunFam" id="3.40.630.10:FF:000084">
    <property type="entry name" value="Carboxypeptidase B2"/>
    <property type="match status" value="1"/>
</dbReference>
<evidence type="ECO:0000313" key="12">
    <source>
        <dbReference type="EMBL" id="KAK7891187.1"/>
    </source>
</evidence>
<keyword evidence="8" id="KW-0862">Zinc</keyword>